<dbReference type="InterPro" id="IPR004027">
    <property type="entry name" value="SEC_C_motif"/>
</dbReference>
<sequence>MTSACPCQSGLPYTQCCQPLHQGTAAASPEALMRSRYSAFVLRLTDYLRESWHPHTRPATLQLDGEEQWLGLEILASESQGDQGRVHFRATCRDAAGFSVLEEQSRFEKVDGHWRYRDGDARVQALKPGRNDPCPCGSGKKYKKCCA</sequence>
<dbReference type="RefSeq" id="WP_008927416.1">
    <property type="nucleotide sequence ID" value="NZ_AMRJ01000001.1"/>
</dbReference>
<dbReference type="Gene3D" id="3.10.450.50">
    <property type="match status" value="1"/>
</dbReference>
<keyword evidence="5" id="KW-1185">Reference proteome</keyword>
<dbReference type="InterPro" id="IPR023006">
    <property type="entry name" value="YchJ-like"/>
</dbReference>
<dbReference type="Proteomes" id="UP000010164">
    <property type="component" value="Unassembled WGS sequence"/>
</dbReference>
<comment type="caution">
    <text evidence="4">The sequence shown here is derived from an EMBL/GenBank/DDBJ whole genome shotgun (WGS) entry which is preliminary data.</text>
</comment>
<dbReference type="InterPro" id="IPR032710">
    <property type="entry name" value="NTF2-like_dom_sf"/>
</dbReference>
<evidence type="ECO:0000259" key="3">
    <source>
        <dbReference type="Pfam" id="PF17775"/>
    </source>
</evidence>
<evidence type="ECO:0000313" key="5">
    <source>
        <dbReference type="Proteomes" id="UP000010164"/>
    </source>
</evidence>
<dbReference type="PANTHER" id="PTHR33747">
    <property type="entry name" value="UPF0225 PROTEIN SCO1677"/>
    <property type="match status" value="1"/>
</dbReference>
<name>L0WGR3_9GAMM</name>
<comment type="similarity">
    <text evidence="1 2">Belongs to the UPF0225 family.</text>
</comment>
<evidence type="ECO:0000313" key="4">
    <source>
        <dbReference type="EMBL" id="EKF76053.1"/>
    </source>
</evidence>
<dbReference type="eggNOG" id="COG3012">
    <property type="taxonomic scope" value="Bacteria"/>
</dbReference>
<proteinExistence type="inferred from homology"/>
<dbReference type="OrthoDB" id="21421at2"/>
<dbReference type="PANTHER" id="PTHR33747:SF1">
    <property type="entry name" value="ADENYLATE CYCLASE-ASSOCIATED CAP C-TERMINAL DOMAIN-CONTAINING PROTEIN"/>
    <property type="match status" value="1"/>
</dbReference>
<dbReference type="PATRIC" id="fig|1177179.3.peg.218"/>
<evidence type="ECO:0000256" key="2">
    <source>
        <dbReference type="HAMAP-Rule" id="MF_00612"/>
    </source>
</evidence>
<organism evidence="4 5">
    <name type="scientific">Alcanivorax hongdengensis A-11-3</name>
    <dbReference type="NCBI Taxonomy" id="1177179"/>
    <lineage>
        <taxon>Bacteria</taxon>
        <taxon>Pseudomonadati</taxon>
        <taxon>Pseudomonadota</taxon>
        <taxon>Gammaproteobacteria</taxon>
        <taxon>Oceanospirillales</taxon>
        <taxon>Alcanivoracaceae</taxon>
        <taxon>Alcanivorax</taxon>
    </lineage>
</organism>
<dbReference type="Pfam" id="PF17775">
    <property type="entry name" value="YchJ_M-like"/>
    <property type="match status" value="1"/>
</dbReference>
<gene>
    <name evidence="4" type="ORF">A11A3_01125</name>
</gene>
<evidence type="ECO:0000256" key="1">
    <source>
        <dbReference type="ARBA" id="ARBA00010839"/>
    </source>
</evidence>
<dbReference type="InterPro" id="IPR048469">
    <property type="entry name" value="YchJ-like_M"/>
</dbReference>
<dbReference type="SUPFAM" id="SSF103642">
    <property type="entry name" value="Sec-C motif"/>
    <property type="match status" value="1"/>
</dbReference>
<dbReference type="AlphaFoldDB" id="L0WGR3"/>
<dbReference type="SUPFAM" id="SSF54427">
    <property type="entry name" value="NTF2-like"/>
    <property type="match status" value="1"/>
</dbReference>
<reference evidence="4 5" key="1">
    <citation type="journal article" date="2012" name="J. Bacteriol.">
        <title>Genome Sequence of the Alkane-Degrading Bacterium Alcanivorax hongdengensis Type Strain A-11-3.</title>
        <authorList>
            <person name="Lai Q."/>
            <person name="Shao Z."/>
        </authorList>
    </citation>
    <scope>NUCLEOTIDE SEQUENCE [LARGE SCALE GENOMIC DNA]</scope>
    <source>
        <strain evidence="4 5">A-11-3</strain>
    </source>
</reference>
<dbReference type="EMBL" id="AMRJ01000001">
    <property type="protein sequence ID" value="EKF76053.1"/>
    <property type="molecule type" value="Genomic_DNA"/>
</dbReference>
<dbReference type="STRING" id="1177179.A11A3_01125"/>
<accession>L0WGR3</accession>
<protein>
    <recommendedName>
        <fullName evidence="2">UPF0225 protein A11A3_01125</fullName>
    </recommendedName>
</protein>
<dbReference type="Pfam" id="PF02810">
    <property type="entry name" value="SEC-C"/>
    <property type="match status" value="2"/>
</dbReference>
<dbReference type="HAMAP" id="MF_00612">
    <property type="entry name" value="UPF0225"/>
    <property type="match status" value="1"/>
</dbReference>
<feature type="domain" description="YchJ-like middle NTF2-like" evidence="3">
    <location>
        <begin position="28"/>
        <end position="119"/>
    </location>
</feature>
<dbReference type="NCBIfam" id="NF002449">
    <property type="entry name" value="PRK01617.1"/>
    <property type="match status" value="1"/>
</dbReference>